<name>A0AAE0ZTE8_9GAST</name>
<feature type="chain" id="PRO_5042105089" evidence="1">
    <location>
        <begin position="20"/>
        <end position="82"/>
    </location>
</feature>
<gene>
    <name evidence="2" type="ORF">RRG08_044572</name>
</gene>
<reference evidence="2" key="1">
    <citation type="journal article" date="2023" name="G3 (Bethesda)">
        <title>A reference genome for the long-term kleptoplast-retaining sea slug Elysia crispata morphotype clarki.</title>
        <authorList>
            <person name="Eastman K.E."/>
            <person name="Pendleton A.L."/>
            <person name="Shaikh M.A."/>
            <person name="Suttiyut T."/>
            <person name="Ogas R."/>
            <person name="Tomko P."/>
            <person name="Gavelis G."/>
            <person name="Widhalm J.R."/>
            <person name="Wisecaver J.H."/>
        </authorList>
    </citation>
    <scope>NUCLEOTIDE SEQUENCE</scope>
    <source>
        <strain evidence="2">ECLA1</strain>
    </source>
</reference>
<evidence type="ECO:0000313" key="3">
    <source>
        <dbReference type="Proteomes" id="UP001283361"/>
    </source>
</evidence>
<proteinExistence type="predicted"/>
<comment type="caution">
    <text evidence="2">The sequence shown here is derived from an EMBL/GenBank/DDBJ whole genome shotgun (WGS) entry which is preliminary data.</text>
</comment>
<sequence>MKTWYLLIVVLSLAATLTADYFHIECSSKFCPPTAVYKQVVNGKEVCCLYLVHSYMVVKFVQEGNKYVEKCNCKSDPMDNIG</sequence>
<protein>
    <submittedName>
        <fullName evidence="2">Uncharacterized protein</fullName>
    </submittedName>
</protein>
<dbReference type="EMBL" id="JAWDGP010003347">
    <property type="protein sequence ID" value="KAK3775219.1"/>
    <property type="molecule type" value="Genomic_DNA"/>
</dbReference>
<dbReference type="AlphaFoldDB" id="A0AAE0ZTE8"/>
<keyword evidence="1" id="KW-0732">Signal</keyword>
<accession>A0AAE0ZTE8</accession>
<organism evidence="2 3">
    <name type="scientific">Elysia crispata</name>
    <name type="common">lettuce slug</name>
    <dbReference type="NCBI Taxonomy" id="231223"/>
    <lineage>
        <taxon>Eukaryota</taxon>
        <taxon>Metazoa</taxon>
        <taxon>Spiralia</taxon>
        <taxon>Lophotrochozoa</taxon>
        <taxon>Mollusca</taxon>
        <taxon>Gastropoda</taxon>
        <taxon>Heterobranchia</taxon>
        <taxon>Euthyneura</taxon>
        <taxon>Panpulmonata</taxon>
        <taxon>Sacoglossa</taxon>
        <taxon>Placobranchoidea</taxon>
        <taxon>Plakobranchidae</taxon>
        <taxon>Elysia</taxon>
    </lineage>
</organism>
<evidence type="ECO:0000313" key="2">
    <source>
        <dbReference type="EMBL" id="KAK3775219.1"/>
    </source>
</evidence>
<dbReference type="Proteomes" id="UP001283361">
    <property type="component" value="Unassembled WGS sequence"/>
</dbReference>
<evidence type="ECO:0000256" key="1">
    <source>
        <dbReference type="SAM" id="SignalP"/>
    </source>
</evidence>
<keyword evidence="3" id="KW-1185">Reference proteome</keyword>
<feature type="signal peptide" evidence="1">
    <location>
        <begin position="1"/>
        <end position="19"/>
    </location>
</feature>